<keyword evidence="7" id="KW-1185">Reference proteome</keyword>
<keyword evidence="2" id="KW-0597">Phosphoprotein</keyword>
<feature type="compositionally biased region" description="Low complexity" evidence="5">
    <location>
        <begin position="381"/>
        <end position="400"/>
    </location>
</feature>
<evidence type="ECO:0000256" key="2">
    <source>
        <dbReference type="ARBA" id="ARBA00022553"/>
    </source>
</evidence>
<proteinExistence type="predicted"/>
<evidence type="ECO:0008006" key="8">
    <source>
        <dbReference type="Google" id="ProtNLM"/>
    </source>
</evidence>
<sequence>MNPGHGYQGGDCVTCGVSSRALRNELEVLRRRLLDRDVAIVQLETQMAQERPQEHYPQGQVAVLRAQCDHWQDKYDRLLEAHKRLQKVNQGLEDKLLRLVDRTESEKSSLAADTASLTTALTTAAQAINRLKQENDRYHNDLNLAIQLLQCNPNKYAAHKLDSLPMDLQRKAKSRLAKEPRETPKPEVKVIKVPIPTFPPTAMVYSVNKYAEQSSKEEPVDAVSAAIMAAVLEERQRERARQHCSTCTCGSTHTHTPPGNTGMDDDPNGNRDASHAPHTPLSLPQEEGGSPVFRVSVVDVGTQVFPSYIGETGKVQSTCIYCHHSSRAPPPSHATDRSAEVNGKPARSQVMGNVEEESPGHPPKTASPDSAWEWPAEGQDSGSPSTPSSLVSASLSYESETSNVTSPQESPGRLSLPPKPARSQGSVDSPRVEREAVTLGSGGTVAVLKSPLSSPSSGVGNGIARQGVAAHHPAAHPAPSTLPATMTTSIHHHNRHNQYHHRTSTTPHHHHRLQFNARSPGHDAFTPPIHRSPPQPHRETQHCWPSDVIASSTYTSSSTETTL</sequence>
<gene>
    <name evidence="6" type="ORF">O3P69_009150</name>
</gene>
<protein>
    <recommendedName>
        <fullName evidence="8">Tight junction-associated protein 1</fullName>
    </recommendedName>
</protein>
<feature type="coiled-coil region" evidence="4">
    <location>
        <begin position="75"/>
        <end position="148"/>
    </location>
</feature>
<dbReference type="GO" id="GO:0016020">
    <property type="term" value="C:membrane"/>
    <property type="evidence" value="ECO:0007669"/>
    <property type="project" value="UniProtKB-SubCell"/>
</dbReference>
<reference evidence="6 7" key="1">
    <citation type="submission" date="2023-03" db="EMBL/GenBank/DDBJ databases">
        <title>High-quality genome of Scylla paramamosain provides insights in environmental adaptation.</title>
        <authorList>
            <person name="Zhang L."/>
        </authorList>
    </citation>
    <scope>NUCLEOTIDE SEQUENCE [LARGE SCALE GENOMIC DNA]</scope>
    <source>
        <strain evidence="6">LZ_2023a</strain>
        <tissue evidence="6">Muscle</tissue>
    </source>
</reference>
<evidence type="ECO:0000256" key="3">
    <source>
        <dbReference type="ARBA" id="ARBA00023136"/>
    </source>
</evidence>
<evidence type="ECO:0000256" key="5">
    <source>
        <dbReference type="SAM" id="MobiDB-lite"/>
    </source>
</evidence>
<evidence type="ECO:0000313" key="6">
    <source>
        <dbReference type="EMBL" id="KAK8384205.1"/>
    </source>
</evidence>
<keyword evidence="3" id="KW-0472">Membrane</keyword>
<evidence type="ECO:0000313" key="7">
    <source>
        <dbReference type="Proteomes" id="UP001487740"/>
    </source>
</evidence>
<dbReference type="PANTHER" id="PTHR28664:SF4">
    <property type="entry name" value="TIGHT JUNCTION-ASSOCIATED PROTEIN 1"/>
    <property type="match status" value="1"/>
</dbReference>
<name>A0AAW0T9A9_SCYPA</name>
<dbReference type="InterPro" id="IPR043441">
    <property type="entry name" value="Tjap1/BEGAIN"/>
</dbReference>
<comment type="caution">
    <text evidence="6">The sequence shown here is derived from an EMBL/GenBank/DDBJ whole genome shotgun (WGS) entry which is preliminary data.</text>
</comment>
<dbReference type="Proteomes" id="UP001487740">
    <property type="component" value="Unassembled WGS sequence"/>
</dbReference>
<feature type="region of interest" description="Disordered" evidence="5">
    <location>
        <begin position="517"/>
        <end position="548"/>
    </location>
</feature>
<dbReference type="AlphaFoldDB" id="A0AAW0T9A9"/>
<evidence type="ECO:0000256" key="1">
    <source>
        <dbReference type="ARBA" id="ARBA00004170"/>
    </source>
</evidence>
<comment type="subcellular location">
    <subcellularLocation>
        <location evidence="1">Membrane</location>
        <topology evidence="1">Peripheral membrane protein</topology>
    </subcellularLocation>
</comment>
<accession>A0AAW0T9A9</accession>
<keyword evidence="4" id="KW-0175">Coiled coil</keyword>
<dbReference type="PANTHER" id="PTHR28664">
    <property type="entry name" value="TIGHT JUNCTION-ASSOCIATED PROTEIN 1"/>
    <property type="match status" value="1"/>
</dbReference>
<organism evidence="6 7">
    <name type="scientific">Scylla paramamosain</name>
    <name type="common">Mud crab</name>
    <dbReference type="NCBI Taxonomy" id="85552"/>
    <lineage>
        <taxon>Eukaryota</taxon>
        <taxon>Metazoa</taxon>
        <taxon>Ecdysozoa</taxon>
        <taxon>Arthropoda</taxon>
        <taxon>Crustacea</taxon>
        <taxon>Multicrustacea</taxon>
        <taxon>Malacostraca</taxon>
        <taxon>Eumalacostraca</taxon>
        <taxon>Eucarida</taxon>
        <taxon>Decapoda</taxon>
        <taxon>Pleocyemata</taxon>
        <taxon>Brachyura</taxon>
        <taxon>Eubrachyura</taxon>
        <taxon>Portunoidea</taxon>
        <taxon>Portunidae</taxon>
        <taxon>Portuninae</taxon>
        <taxon>Scylla</taxon>
    </lineage>
</organism>
<dbReference type="EMBL" id="JARAKH010000035">
    <property type="protein sequence ID" value="KAK8384205.1"/>
    <property type="molecule type" value="Genomic_DNA"/>
</dbReference>
<feature type="region of interest" description="Disordered" evidence="5">
    <location>
        <begin position="243"/>
        <end position="288"/>
    </location>
</feature>
<feature type="compositionally biased region" description="Low complexity" evidence="5">
    <location>
        <begin position="243"/>
        <end position="259"/>
    </location>
</feature>
<feature type="region of interest" description="Disordered" evidence="5">
    <location>
        <begin position="325"/>
        <end position="438"/>
    </location>
</feature>
<evidence type="ECO:0000256" key="4">
    <source>
        <dbReference type="SAM" id="Coils"/>
    </source>
</evidence>